<evidence type="ECO:0000313" key="1">
    <source>
        <dbReference type="EMBL" id="KZT75375.1"/>
    </source>
</evidence>
<dbReference type="Proteomes" id="UP000250235">
    <property type="component" value="Unassembled WGS sequence"/>
</dbReference>
<gene>
    <name evidence="1" type="ORF">F511_47600</name>
</gene>
<organism evidence="1 2">
    <name type="scientific">Dorcoceras hygrometricum</name>
    <dbReference type="NCBI Taxonomy" id="472368"/>
    <lineage>
        <taxon>Eukaryota</taxon>
        <taxon>Viridiplantae</taxon>
        <taxon>Streptophyta</taxon>
        <taxon>Embryophyta</taxon>
        <taxon>Tracheophyta</taxon>
        <taxon>Spermatophyta</taxon>
        <taxon>Magnoliopsida</taxon>
        <taxon>eudicotyledons</taxon>
        <taxon>Gunneridae</taxon>
        <taxon>Pentapetalae</taxon>
        <taxon>asterids</taxon>
        <taxon>lamiids</taxon>
        <taxon>Lamiales</taxon>
        <taxon>Gesneriaceae</taxon>
        <taxon>Didymocarpoideae</taxon>
        <taxon>Trichosporeae</taxon>
        <taxon>Loxocarpinae</taxon>
        <taxon>Dorcoceras</taxon>
    </lineage>
</organism>
<dbReference type="EMBL" id="KV259931">
    <property type="protein sequence ID" value="KZT75375.1"/>
    <property type="molecule type" value="Genomic_DNA"/>
</dbReference>
<name>A0A2Z6ZQN8_9LAMI</name>
<dbReference type="AlphaFoldDB" id="A0A2Z6ZQN8"/>
<evidence type="ECO:0000313" key="2">
    <source>
        <dbReference type="Proteomes" id="UP000250235"/>
    </source>
</evidence>
<protein>
    <submittedName>
        <fullName evidence="1">TMV resistance protein N-like</fullName>
    </submittedName>
</protein>
<proteinExistence type="predicted"/>
<keyword evidence="2" id="KW-1185">Reference proteome</keyword>
<sequence>MSLWIIEKGIDGVYVFCGKGVRVCFANSQCSQRSKLRFLLIDKDGNKRDKYGKLGWPSRK</sequence>
<reference evidence="1 2" key="1">
    <citation type="journal article" date="2015" name="Proc. Natl. Acad. Sci. U.S.A.">
        <title>The resurrection genome of Boea hygrometrica: A blueprint for survival of dehydration.</title>
        <authorList>
            <person name="Xiao L."/>
            <person name="Yang G."/>
            <person name="Zhang L."/>
            <person name="Yang X."/>
            <person name="Zhao S."/>
            <person name="Ji Z."/>
            <person name="Zhou Q."/>
            <person name="Hu M."/>
            <person name="Wang Y."/>
            <person name="Chen M."/>
            <person name="Xu Y."/>
            <person name="Jin H."/>
            <person name="Xiao X."/>
            <person name="Hu G."/>
            <person name="Bao F."/>
            <person name="Hu Y."/>
            <person name="Wan P."/>
            <person name="Li L."/>
            <person name="Deng X."/>
            <person name="Kuang T."/>
            <person name="Xiang C."/>
            <person name="Zhu J.K."/>
            <person name="Oliver M.J."/>
            <person name="He Y."/>
        </authorList>
    </citation>
    <scope>NUCLEOTIDE SEQUENCE [LARGE SCALE GENOMIC DNA]</scope>
    <source>
        <strain evidence="2">cv. XS01</strain>
    </source>
</reference>
<accession>A0A2Z6ZQN8</accession>